<organism evidence="3 4">
    <name type="scientific">Achromobacter marplatensis</name>
    <dbReference type="NCBI Taxonomy" id="470868"/>
    <lineage>
        <taxon>Bacteria</taxon>
        <taxon>Pseudomonadati</taxon>
        <taxon>Pseudomonadota</taxon>
        <taxon>Betaproteobacteria</taxon>
        <taxon>Burkholderiales</taxon>
        <taxon>Alcaligenaceae</taxon>
        <taxon>Achromobacter</taxon>
    </lineage>
</organism>
<dbReference type="EMBL" id="JAOCKG010000016">
    <property type="protein sequence ID" value="MDH2053875.1"/>
    <property type="molecule type" value="Genomic_DNA"/>
</dbReference>
<sequence>MEWSALAMEDRDRIFDYIESESPKAAIQVDIRIEEQVDQLVQFPELGRLGRIEDTRELVISQTSYVVPYRVYGNVVRILRVLHCAQQWPDELSG</sequence>
<dbReference type="Gene3D" id="3.30.2310.20">
    <property type="entry name" value="RelE-like"/>
    <property type="match status" value="1"/>
</dbReference>
<comment type="caution">
    <text evidence="3">The sequence shown here is derived from an EMBL/GenBank/DDBJ whole genome shotgun (WGS) entry which is preliminary data.</text>
</comment>
<dbReference type="Proteomes" id="UP001161276">
    <property type="component" value="Unassembled WGS sequence"/>
</dbReference>
<gene>
    <name evidence="3" type="ORF">N5K24_25975</name>
</gene>
<dbReference type="PANTHER" id="PTHR33755:SF6">
    <property type="entry name" value="PLASMID STABILIZATION SYSTEM PROTEIN"/>
    <property type="match status" value="1"/>
</dbReference>
<keyword evidence="2" id="KW-1277">Toxin-antitoxin system</keyword>
<dbReference type="AlphaFoldDB" id="A0AA42WED5"/>
<dbReference type="Pfam" id="PF05016">
    <property type="entry name" value="ParE_toxin"/>
    <property type="match status" value="1"/>
</dbReference>
<comment type="similarity">
    <text evidence="1">Belongs to the RelE toxin family.</text>
</comment>
<reference evidence="3" key="1">
    <citation type="submission" date="2022-09" db="EMBL/GenBank/DDBJ databases">
        <title>Intensive care unit water sources are persistently colonized with multi-drug resistant bacteria and are the site of extensive horizontal gene transfer of antibiotic resistance genes.</title>
        <authorList>
            <person name="Diorio-Toth L."/>
        </authorList>
    </citation>
    <scope>NUCLEOTIDE SEQUENCE</scope>
    <source>
        <strain evidence="3">GD03676</strain>
    </source>
</reference>
<dbReference type="NCBIfam" id="TIGR02385">
    <property type="entry name" value="RelE_StbE"/>
    <property type="match status" value="1"/>
</dbReference>
<dbReference type="PANTHER" id="PTHR33755">
    <property type="entry name" value="TOXIN PARE1-RELATED"/>
    <property type="match status" value="1"/>
</dbReference>
<accession>A0AA42WED5</accession>
<dbReference type="RefSeq" id="WP_280029303.1">
    <property type="nucleotide sequence ID" value="NZ_JAOCKG010000016.1"/>
</dbReference>
<dbReference type="InterPro" id="IPR051803">
    <property type="entry name" value="TA_system_RelE-like_toxin"/>
</dbReference>
<dbReference type="InterPro" id="IPR007712">
    <property type="entry name" value="RelE/ParE_toxin"/>
</dbReference>
<proteinExistence type="inferred from homology"/>
<evidence type="ECO:0000313" key="4">
    <source>
        <dbReference type="Proteomes" id="UP001161276"/>
    </source>
</evidence>
<evidence type="ECO:0000256" key="2">
    <source>
        <dbReference type="ARBA" id="ARBA00022649"/>
    </source>
</evidence>
<evidence type="ECO:0000313" key="3">
    <source>
        <dbReference type="EMBL" id="MDH2053875.1"/>
    </source>
</evidence>
<dbReference type="InterPro" id="IPR035093">
    <property type="entry name" value="RelE/ParE_toxin_dom_sf"/>
</dbReference>
<evidence type="ECO:0000256" key="1">
    <source>
        <dbReference type="ARBA" id="ARBA00006226"/>
    </source>
</evidence>
<name>A0AA42WED5_9BURK</name>
<protein>
    <submittedName>
        <fullName evidence="3">Type II toxin-antitoxin system RelE/ParE family toxin</fullName>
    </submittedName>
</protein>